<accession>A0A497F1V3</accession>
<sequence>MGKGRRKPYRSDLELENEDVEEAVEGELEAVEVIPFEVEQPTETGPCILLSVLYDGSKGKALCKLYDPENNKVYFWYDNTGHKPYCLSDLPPEKIKRLPVVTHPGFRRVEVVEKYDPLSDKIVKMSKIIAEDPLSIGGGHRSIRELLPKAWEARIRYHNCYIYDRQLVPGLFYRIENGDLKSVPFELPEDIKREILGQFKDEPVEVIEMLNDWLPLFLCPAPDIPRLAVDIEVFTPEPDKIPEPSQAEYPVICVA</sequence>
<gene>
    <name evidence="1" type="ORF">DRJ26_03300</name>
</gene>
<evidence type="ECO:0000313" key="2">
    <source>
        <dbReference type="Proteomes" id="UP000269499"/>
    </source>
</evidence>
<evidence type="ECO:0000313" key="1">
    <source>
        <dbReference type="EMBL" id="RLE53465.1"/>
    </source>
</evidence>
<dbReference type="Gene3D" id="3.30.342.10">
    <property type="entry name" value="DNA Polymerase, chain B, domain 1"/>
    <property type="match status" value="1"/>
</dbReference>
<feature type="non-terminal residue" evidence="1">
    <location>
        <position position="255"/>
    </location>
</feature>
<dbReference type="InterPro" id="IPR036397">
    <property type="entry name" value="RNaseH_sf"/>
</dbReference>
<dbReference type="GO" id="GO:0003887">
    <property type="term" value="F:DNA-directed DNA polymerase activity"/>
    <property type="evidence" value="ECO:0007669"/>
    <property type="project" value="UniProtKB-KW"/>
</dbReference>
<dbReference type="EC" id="2.7.7.7" evidence="1"/>
<dbReference type="Gene3D" id="3.30.420.10">
    <property type="entry name" value="Ribonuclease H-like superfamily/Ribonuclease H"/>
    <property type="match status" value="1"/>
</dbReference>
<name>A0A497F1V3_9CREN</name>
<reference evidence="1 2" key="1">
    <citation type="submission" date="2018-06" db="EMBL/GenBank/DDBJ databases">
        <title>Extensive metabolic versatility and redundancy in microbially diverse, dynamic hydrothermal sediments.</title>
        <authorList>
            <person name="Dombrowski N."/>
            <person name="Teske A."/>
            <person name="Baker B.J."/>
        </authorList>
    </citation>
    <scope>NUCLEOTIDE SEQUENCE [LARGE SCALE GENOMIC DNA]</scope>
    <source>
        <strain evidence="1">B20_G2</strain>
    </source>
</reference>
<dbReference type="Proteomes" id="UP000269499">
    <property type="component" value="Unassembled WGS sequence"/>
</dbReference>
<proteinExistence type="predicted"/>
<keyword evidence="1" id="KW-0808">Transferase</keyword>
<dbReference type="AlphaFoldDB" id="A0A497F1V3"/>
<dbReference type="SUPFAM" id="SSF53098">
    <property type="entry name" value="Ribonuclease H-like"/>
    <property type="match status" value="1"/>
</dbReference>
<keyword evidence="1" id="KW-0239">DNA-directed DNA polymerase</keyword>
<comment type="caution">
    <text evidence="1">The sequence shown here is derived from an EMBL/GenBank/DDBJ whole genome shotgun (WGS) entry which is preliminary data.</text>
</comment>
<dbReference type="EMBL" id="QMRA01000065">
    <property type="protein sequence ID" value="RLE53465.1"/>
    <property type="molecule type" value="Genomic_DNA"/>
</dbReference>
<keyword evidence="1" id="KW-0548">Nucleotidyltransferase</keyword>
<dbReference type="GO" id="GO:0003676">
    <property type="term" value="F:nucleic acid binding"/>
    <property type="evidence" value="ECO:0007669"/>
    <property type="project" value="InterPro"/>
</dbReference>
<organism evidence="1 2">
    <name type="scientific">Thermoproteota archaeon</name>
    <dbReference type="NCBI Taxonomy" id="2056631"/>
    <lineage>
        <taxon>Archaea</taxon>
        <taxon>Thermoproteota</taxon>
    </lineage>
</organism>
<dbReference type="InterPro" id="IPR012337">
    <property type="entry name" value="RNaseH-like_sf"/>
</dbReference>
<protein>
    <submittedName>
        <fullName evidence="1">Type B DNA-directed DNA polymerase</fullName>
        <ecNumber evidence="1">2.7.7.7</ecNumber>
    </submittedName>
</protein>